<name>A0ABQ8SI03_PERAM</name>
<dbReference type="Proteomes" id="UP001148838">
    <property type="component" value="Unassembled WGS sequence"/>
</dbReference>
<accession>A0ABQ8SI03</accession>
<evidence type="ECO:0000313" key="3">
    <source>
        <dbReference type="EMBL" id="KAJ4433683.1"/>
    </source>
</evidence>
<proteinExistence type="predicted"/>
<dbReference type="Pfam" id="PF13843">
    <property type="entry name" value="DDE_Tnp_1_7"/>
    <property type="match status" value="1"/>
</dbReference>
<keyword evidence="4" id="KW-1185">Reference proteome</keyword>
<feature type="region of interest" description="Disordered" evidence="1">
    <location>
        <begin position="172"/>
        <end position="198"/>
    </location>
</feature>
<organism evidence="3 4">
    <name type="scientific">Periplaneta americana</name>
    <name type="common">American cockroach</name>
    <name type="synonym">Blatta americana</name>
    <dbReference type="NCBI Taxonomy" id="6978"/>
    <lineage>
        <taxon>Eukaryota</taxon>
        <taxon>Metazoa</taxon>
        <taxon>Ecdysozoa</taxon>
        <taxon>Arthropoda</taxon>
        <taxon>Hexapoda</taxon>
        <taxon>Insecta</taxon>
        <taxon>Pterygota</taxon>
        <taxon>Neoptera</taxon>
        <taxon>Polyneoptera</taxon>
        <taxon>Dictyoptera</taxon>
        <taxon>Blattodea</taxon>
        <taxon>Blattoidea</taxon>
        <taxon>Blattidae</taxon>
        <taxon>Blattinae</taxon>
        <taxon>Periplaneta</taxon>
    </lineage>
</organism>
<feature type="non-terminal residue" evidence="3">
    <location>
        <position position="1"/>
    </location>
</feature>
<evidence type="ECO:0000259" key="2">
    <source>
        <dbReference type="Pfam" id="PF13843"/>
    </source>
</evidence>
<sequence length="198" mass="22785">INNQKAERLYLERNVAHSWKCCNDTELRPFFGLLVTAGQLKANYTNYDIPWSSLYGVPVFRAIMGLKRFKSLLAFTCFDDKTTRSICREKDTFALVIDAWENVNSIKKILGIYSFWNSTQKICIFISPEFQPNKRRPECSSIFGFTKYVHCFNAPKANKAVVALSAMHHTQTTSEEEKKPQIILHYNSTKGDSDTLDH</sequence>
<evidence type="ECO:0000256" key="1">
    <source>
        <dbReference type="SAM" id="MobiDB-lite"/>
    </source>
</evidence>
<evidence type="ECO:0000313" key="4">
    <source>
        <dbReference type="Proteomes" id="UP001148838"/>
    </source>
</evidence>
<dbReference type="EMBL" id="JAJSOF020000027">
    <property type="protein sequence ID" value="KAJ4433683.1"/>
    <property type="molecule type" value="Genomic_DNA"/>
</dbReference>
<comment type="caution">
    <text evidence="3">The sequence shown here is derived from an EMBL/GenBank/DDBJ whole genome shotgun (WGS) entry which is preliminary data.</text>
</comment>
<gene>
    <name evidence="3" type="ORF">ANN_15994</name>
</gene>
<protein>
    <recommendedName>
        <fullName evidence="2">PiggyBac transposable element-derived protein domain-containing protein</fullName>
    </recommendedName>
</protein>
<reference evidence="3 4" key="1">
    <citation type="journal article" date="2022" name="Allergy">
        <title>Genome assembly and annotation of Periplaneta americana reveal a comprehensive cockroach allergen profile.</title>
        <authorList>
            <person name="Wang L."/>
            <person name="Xiong Q."/>
            <person name="Saelim N."/>
            <person name="Wang L."/>
            <person name="Nong W."/>
            <person name="Wan A.T."/>
            <person name="Shi M."/>
            <person name="Liu X."/>
            <person name="Cao Q."/>
            <person name="Hui J.H.L."/>
            <person name="Sookrung N."/>
            <person name="Leung T.F."/>
            <person name="Tungtrongchitr A."/>
            <person name="Tsui S.K.W."/>
        </authorList>
    </citation>
    <scope>NUCLEOTIDE SEQUENCE [LARGE SCALE GENOMIC DNA]</scope>
    <source>
        <strain evidence="3">PWHHKU_190912</strain>
    </source>
</reference>
<feature type="domain" description="PiggyBac transposable element-derived protein" evidence="2">
    <location>
        <begin position="8"/>
        <end position="94"/>
    </location>
</feature>
<dbReference type="InterPro" id="IPR029526">
    <property type="entry name" value="PGBD"/>
</dbReference>